<dbReference type="InterPro" id="IPR043502">
    <property type="entry name" value="DNA/RNA_pol_sf"/>
</dbReference>
<keyword evidence="5" id="KW-0547">Nucleotide-binding</keyword>
<evidence type="ECO:0000256" key="7">
    <source>
        <dbReference type="ARBA" id="ARBA00030248"/>
    </source>
</evidence>
<feature type="binding site" evidence="9">
    <location>
        <position position="284"/>
    </location>
    <ligand>
        <name>Mg(2+)</name>
        <dbReference type="ChEBI" id="CHEBI:18420"/>
        <label>2</label>
    </ligand>
</feature>
<feature type="binding site" evidence="9">
    <location>
        <position position="368"/>
    </location>
    <ligand>
        <name>Mg(2+)</name>
        <dbReference type="ChEBI" id="CHEBI:18420"/>
        <label>2</label>
    </ligand>
</feature>
<evidence type="ECO:0000256" key="3">
    <source>
        <dbReference type="ARBA" id="ARBA00022679"/>
    </source>
</evidence>
<reference evidence="11" key="1">
    <citation type="submission" date="2019-05" db="EMBL/GenBank/DDBJ databases">
        <title>Metatranscriptomic reconstruction reveals RNA viruses with the potential to shape carbon cycling in soil.</title>
        <authorList>
            <person name="Starr E.P."/>
            <person name="Nuccio E."/>
            <person name="Pett-Ridge J."/>
            <person name="Banfield J.F."/>
            <person name="Firestone M.K."/>
        </authorList>
    </citation>
    <scope>NUCLEOTIDE SEQUENCE</scope>
    <source>
        <strain evidence="11">H1_Bulk_30_scaffold_345</strain>
    </source>
</reference>
<dbReference type="InterPro" id="IPR007096">
    <property type="entry name" value="RNA-dir_Rpol_cat_phage"/>
</dbReference>
<accession>A0A514D3S3</accession>
<dbReference type="GO" id="GO:0046872">
    <property type="term" value="F:metal ion binding"/>
    <property type="evidence" value="ECO:0007669"/>
    <property type="project" value="UniProtKB-KW"/>
</dbReference>
<keyword evidence="9" id="KW-0460">Magnesium</keyword>
<keyword evidence="6" id="KW-0693">Viral RNA replication</keyword>
<dbReference type="PROSITE" id="PS50522">
    <property type="entry name" value="RDRP_PHAGE"/>
    <property type="match status" value="1"/>
</dbReference>
<protein>
    <recommendedName>
        <fullName evidence="1">RNA-directed RNA polymerase</fullName>
        <ecNumber evidence="1">2.7.7.48</ecNumber>
    </recommendedName>
    <alternativeName>
        <fullName evidence="7">RNA replicase beta chain</fullName>
    </alternativeName>
</protein>
<evidence type="ECO:0000256" key="2">
    <source>
        <dbReference type="ARBA" id="ARBA00022484"/>
    </source>
</evidence>
<dbReference type="InterPro" id="IPR005093">
    <property type="entry name" value="RNArep_beta"/>
</dbReference>
<sequence>MRKRQFRSGKSGQTRSYSESGVRTDISVRSLHKLLEAVDTPRSLAVWLMFENNEHGQILDLESKPTNYQCPCKFRDDYLLGNLLSKAKFLSLDVDQEQVAIESFRAAEASCLETNRRLRNLGAQPEFQGECASVISTAAHKIAKVLGEFDPNEWFDKGAWGPGASTSVKRDTSAEEKFRRSVEITYPLHELVRGLLTEAYPLWFEADTRLSIVSGNKVTFVPKNAKTHRSIAIEPDLNIWFQLSLGKMMRSRIWSGTGINLKSQRDNQSAARLGSITGLLATLDFKAASDTISREVVKLLIQNQVWFEVLDICRSRHGTLNGEQFRWEKFSSMGNGFTFELETLIFWGLAAASCEVVGVDPCVRVYGDDVILPTEAVALFHRVSKFLGFTLNEKKSFSTGPFRESCGVHYFDGVDCQPIYIKDEITSVPEVFKAANRVLHMANRHDFSDVRRSAMRDYHRLLVMSVPQRFRVGVPKQLGDVGFMVDESNPSCDAALTPIIGRPSDFGWEGSHVRIYGPQSIPESGDHRGVLLCRLQAAGLTSDDPFGFADGLSVGGNSYAIRDRTRFRFTEAWVRESVGVEMVDFEQTAQPVAVAAGKPAKAD</sequence>
<comment type="catalytic activity">
    <reaction evidence="8">
        <text>RNA(n) + a ribonucleoside 5'-triphosphate = RNA(n+1) + diphosphate</text>
        <dbReference type="Rhea" id="RHEA:21248"/>
        <dbReference type="Rhea" id="RHEA-COMP:14527"/>
        <dbReference type="Rhea" id="RHEA-COMP:17342"/>
        <dbReference type="ChEBI" id="CHEBI:33019"/>
        <dbReference type="ChEBI" id="CHEBI:61557"/>
        <dbReference type="ChEBI" id="CHEBI:140395"/>
        <dbReference type="EC" id="2.7.7.48"/>
    </reaction>
</comment>
<evidence type="ECO:0000256" key="5">
    <source>
        <dbReference type="ARBA" id="ARBA00022741"/>
    </source>
</evidence>
<comment type="cofactor">
    <cofactor evidence="9">
        <name>Mg(2+)</name>
        <dbReference type="ChEBI" id="CHEBI:18420"/>
    </cofactor>
    <text evidence="9">Binds 2 Mg(2+) per subunit.</text>
</comment>
<dbReference type="EMBL" id="MN033955">
    <property type="protein sequence ID" value="QDH88246.1"/>
    <property type="molecule type" value="Genomic_RNA"/>
</dbReference>
<evidence type="ECO:0000256" key="8">
    <source>
        <dbReference type="ARBA" id="ARBA00048744"/>
    </source>
</evidence>
<dbReference type="Pfam" id="PF03431">
    <property type="entry name" value="RNA_replicase_B"/>
    <property type="match status" value="1"/>
</dbReference>
<evidence type="ECO:0000256" key="4">
    <source>
        <dbReference type="ARBA" id="ARBA00022695"/>
    </source>
</evidence>
<keyword evidence="9" id="KW-0479">Metal-binding</keyword>
<keyword evidence="2 11" id="KW-0696">RNA-directed RNA polymerase</keyword>
<proteinExistence type="predicted"/>
<dbReference type="GO" id="GO:0000166">
    <property type="term" value="F:nucleotide binding"/>
    <property type="evidence" value="ECO:0007669"/>
    <property type="project" value="UniProtKB-KW"/>
</dbReference>
<dbReference type="EC" id="2.7.7.48" evidence="1"/>
<feature type="domain" description="RdRp catalytic" evidence="10">
    <location>
        <begin position="269"/>
        <end position="400"/>
    </location>
</feature>
<keyword evidence="4" id="KW-0548">Nucleotidyltransferase</keyword>
<evidence type="ECO:0000259" key="10">
    <source>
        <dbReference type="PROSITE" id="PS50522"/>
    </source>
</evidence>
<feature type="non-terminal residue" evidence="11">
    <location>
        <position position="603"/>
    </location>
</feature>
<dbReference type="GO" id="GO:0039694">
    <property type="term" value="P:viral RNA genome replication"/>
    <property type="evidence" value="ECO:0007669"/>
    <property type="project" value="InterPro"/>
</dbReference>
<organism evidence="11">
    <name type="scientific">Leviviridae sp</name>
    <dbReference type="NCBI Taxonomy" id="2027243"/>
    <lineage>
        <taxon>Viruses</taxon>
        <taxon>Riboviria</taxon>
        <taxon>Orthornavirae</taxon>
        <taxon>Lenarviricota</taxon>
        <taxon>Leviviricetes</taxon>
        <taxon>Norzivirales</taxon>
        <taxon>Fiersviridae</taxon>
    </lineage>
</organism>
<name>A0A514D3S3_9VIRU</name>
<dbReference type="GO" id="GO:0003968">
    <property type="term" value="F:RNA-directed RNA polymerase activity"/>
    <property type="evidence" value="ECO:0007669"/>
    <property type="project" value="UniProtKB-KW"/>
</dbReference>
<dbReference type="SUPFAM" id="SSF56672">
    <property type="entry name" value="DNA/RNA polymerases"/>
    <property type="match status" value="1"/>
</dbReference>
<feature type="binding site" evidence="9">
    <location>
        <position position="369"/>
    </location>
    <ligand>
        <name>Mg(2+)</name>
        <dbReference type="ChEBI" id="CHEBI:18420"/>
        <label>2</label>
    </ligand>
</feature>
<evidence type="ECO:0000256" key="1">
    <source>
        <dbReference type="ARBA" id="ARBA00012494"/>
    </source>
</evidence>
<evidence type="ECO:0000256" key="9">
    <source>
        <dbReference type="PIRSR" id="PIRSR605093-1"/>
    </source>
</evidence>
<keyword evidence="3" id="KW-0808">Transferase</keyword>
<evidence type="ECO:0000256" key="6">
    <source>
        <dbReference type="ARBA" id="ARBA00022953"/>
    </source>
</evidence>
<gene>
    <name evidence="11" type="ORF">H1Bulk30345_000003</name>
</gene>
<evidence type="ECO:0000313" key="11">
    <source>
        <dbReference type="EMBL" id="QDH88246.1"/>
    </source>
</evidence>